<name>A0A850GYY6_9SPHN</name>
<dbReference type="Pfam" id="PF16242">
    <property type="entry name" value="Pyrid_ox_like"/>
    <property type="match status" value="1"/>
</dbReference>
<keyword evidence="3" id="KW-1185">Reference proteome</keyword>
<proteinExistence type="predicted"/>
<dbReference type="PANTHER" id="PTHR34818:SF1">
    <property type="entry name" value="PROTEIN BLI-3"/>
    <property type="match status" value="1"/>
</dbReference>
<evidence type="ECO:0000313" key="3">
    <source>
        <dbReference type="Proteomes" id="UP000561438"/>
    </source>
</evidence>
<dbReference type="RefSeq" id="WP_176266003.1">
    <property type="nucleotide sequence ID" value="NZ_JABWGV010000001.1"/>
</dbReference>
<protein>
    <submittedName>
        <fullName evidence="2">Pyridoxamine 5'-phosphate oxidase family protein</fullName>
    </submittedName>
</protein>
<gene>
    <name evidence="2" type="ORF">HUV48_01525</name>
</gene>
<dbReference type="InterPro" id="IPR038725">
    <property type="entry name" value="YdaG_split_barrel_FMN-bd"/>
</dbReference>
<comment type="caution">
    <text evidence="2">The sequence shown here is derived from an EMBL/GenBank/DDBJ whole genome shotgun (WGS) entry which is preliminary data.</text>
</comment>
<accession>A0A850GYY6</accession>
<reference evidence="2 3" key="1">
    <citation type="submission" date="2020-06" db="EMBL/GenBank/DDBJ databases">
        <title>Altererythrobacter sp. HHU K3-1.</title>
        <authorList>
            <person name="Zhang D."/>
            <person name="Xue H."/>
        </authorList>
    </citation>
    <scope>NUCLEOTIDE SEQUENCE [LARGE SCALE GENOMIC DNA]</scope>
    <source>
        <strain evidence="2 3">HHU K3-1</strain>
    </source>
</reference>
<organism evidence="2 3">
    <name type="scientific">Qipengyuania atrilutea</name>
    <dbReference type="NCBI Taxonomy" id="2744473"/>
    <lineage>
        <taxon>Bacteria</taxon>
        <taxon>Pseudomonadati</taxon>
        <taxon>Pseudomonadota</taxon>
        <taxon>Alphaproteobacteria</taxon>
        <taxon>Sphingomonadales</taxon>
        <taxon>Erythrobacteraceae</taxon>
        <taxon>Qipengyuania</taxon>
    </lineage>
</organism>
<sequence>MDYKEGNADELKTKFWKALADSPFVFLERKEQPGDAVVMTAQLDKHANSEIWFFTRKDHHLAKMGPAFATFSSKGHEIFARFEGVLVEEKSRERLEKEWDRHVEAWFDGKDDPNLLMLRMELGKAEIWNSDMGVLTNAKMALGMDVRDEAGEHHTETAL</sequence>
<dbReference type="Proteomes" id="UP000561438">
    <property type="component" value="Unassembled WGS sequence"/>
</dbReference>
<dbReference type="PANTHER" id="PTHR34818">
    <property type="entry name" value="PROTEIN BLI-3"/>
    <property type="match status" value="1"/>
</dbReference>
<dbReference type="InterPro" id="IPR052917">
    <property type="entry name" value="Stress-Dev_Protein"/>
</dbReference>
<dbReference type="SUPFAM" id="SSF50475">
    <property type="entry name" value="FMN-binding split barrel"/>
    <property type="match status" value="1"/>
</dbReference>
<feature type="domain" description="General stress protein FMN-binding split barrel" evidence="1">
    <location>
        <begin position="13"/>
        <end position="136"/>
    </location>
</feature>
<dbReference type="EMBL" id="JABWGV010000001">
    <property type="protein sequence ID" value="NVD43696.1"/>
    <property type="molecule type" value="Genomic_DNA"/>
</dbReference>
<evidence type="ECO:0000259" key="1">
    <source>
        <dbReference type="Pfam" id="PF16242"/>
    </source>
</evidence>
<dbReference type="AlphaFoldDB" id="A0A850GYY6"/>
<evidence type="ECO:0000313" key="2">
    <source>
        <dbReference type="EMBL" id="NVD43696.1"/>
    </source>
</evidence>
<dbReference type="InterPro" id="IPR012349">
    <property type="entry name" value="Split_barrel_FMN-bd"/>
</dbReference>
<dbReference type="Gene3D" id="2.30.110.10">
    <property type="entry name" value="Electron Transport, Fmn-binding Protein, Chain A"/>
    <property type="match status" value="1"/>
</dbReference>